<organism evidence="1 2">
    <name type="scientific">Purpureocillium lilacinum</name>
    <name type="common">Paecilomyces lilacinus</name>
    <dbReference type="NCBI Taxonomy" id="33203"/>
    <lineage>
        <taxon>Eukaryota</taxon>
        <taxon>Fungi</taxon>
        <taxon>Dikarya</taxon>
        <taxon>Ascomycota</taxon>
        <taxon>Pezizomycotina</taxon>
        <taxon>Sordariomycetes</taxon>
        <taxon>Hypocreomycetidae</taxon>
        <taxon>Hypocreales</taxon>
        <taxon>Ophiocordycipitaceae</taxon>
        <taxon>Purpureocillium</taxon>
    </lineage>
</organism>
<proteinExistence type="predicted"/>
<gene>
    <name evidence="1" type="ORF">ACCO45_012858</name>
</gene>
<keyword evidence="2" id="KW-1185">Reference proteome</keyword>
<name>A0ACC4D964_PURLI</name>
<sequence>MIYLGGNLPDTDCESPVLWDKCFQSSQRVSVCCLAKATKFWPGEVEEVRNRLHAHGHFPTVTLGSESNNFGLLNSDVIFISGGNPFVLLRQINRLDLLKALRNFVDKGGKVFAAGEAACIFGKDIALADCLLADPDLTLNSFDLQSTKGLNLLRGLVLLPHYDEMEDYISHKQSALQYRSPITAIPRLGGLVVDEKTGEALNVGPGDVVTFFPNRTTEVWQPGRRDKCGSFRFRAQKRVYRLFIDLLAGVLLSLDLRAHGLPTLPIPSKTNRE</sequence>
<dbReference type="EMBL" id="JBGNUJ010000012">
    <property type="protein sequence ID" value="KAL3952915.1"/>
    <property type="molecule type" value="Genomic_DNA"/>
</dbReference>
<accession>A0ACC4D964</accession>
<comment type="caution">
    <text evidence="1">The sequence shown here is derived from an EMBL/GenBank/DDBJ whole genome shotgun (WGS) entry which is preliminary data.</text>
</comment>
<protein>
    <submittedName>
        <fullName evidence="1">Uncharacterized protein</fullName>
    </submittedName>
</protein>
<reference evidence="1" key="1">
    <citation type="submission" date="2024-12" db="EMBL/GenBank/DDBJ databases">
        <title>Comparative genomics and development of molecular markers within Purpureocillium lilacinum and among Purpureocillium species.</title>
        <authorList>
            <person name="Yeh Z.-Y."/>
            <person name="Ni N.-T."/>
            <person name="Lo P.-H."/>
            <person name="Mushyakhwo K."/>
            <person name="Lin C.-F."/>
            <person name="Nai Y.-S."/>
        </authorList>
    </citation>
    <scope>NUCLEOTIDE SEQUENCE</scope>
    <source>
        <strain evidence="1">NCHU-NPUST-175</strain>
    </source>
</reference>
<dbReference type="Proteomes" id="UP001638806">
    <property type="component" value="Unassembled WGS sequence"/>
</dbReference>
<evidence type="ECO:0000313" key="2">
    <source>
        <dbReference type="Proteomes" id="UP001638806"/>
    </source>
</evidence>
<evidence type="ECO:0000313" key="1">
    <source>
        <dbReference type="EMBL" id="KAL3952915.1"/>
    </source>
</evidence>